<gene>
    <name evidence="1" type="ORF">E2C01_031624</name>
</gene>
<evidence type="ECO:0000313" key="1">
    <source>
        <dbReference type="EMBL" id="MPC38121.1"/>
    </source>
</evidence>
<protein>
    <submittedName>
        <fullName evidence="1">Uncharacterized protein</fullName>
    </submittedName>
</protein>
<evidence type="ECO:0000313" key="2">
    <source>
        <dbReference type="Proteomes" id="UP000324222"/>
    </source>
</evidence>
<sequence length="29" mass="3395">MIYMMTLVYSILIQYSDITASMLYLNTTT</sequence>
<keyword evidence="2" id="KW-1185">Reference proteome</keyword>
<comment type="caution">
    <text evidence="1">The sequence shown here is derived from an EMBL/GenBank/DDBJ whole genome shotgun (WGS) entry which is preliminary data.</text>
</comment>
<dbReference type="Proteomes" id="UP000324222">
    <property type="component" value="Unassembled WGS sequence"/>
</dbReference>
<name>A0A5B7ETY7_PORTR</name>
<accession>A0A5B7ETY7</accession>
<dbReference type="EMBL" id="VSRR010003983">
    <property type="protein sequence ID" value="MPC38121.1"/>
    <property type="molecule type" value="Genomic_DNA"/>
</dbReference>
<dbReference type="AlphaFoldDB" id="A0A5B7ETY7"/>
<proteinExistence type="predicted"/>
<organism evidence="1 2">
    <name type="scientific">Portunus trituberculatus</name>
    <name type="common">Swimming crab</name>
    <name type="synonym">Neptunus trituberculatus</name>
    <dbReference type="NCBI Taxonomy" id="210409"/>
    <lineage>
        <taxon>Eukaryota</taxon>
        <taxon>Metazoa</taxon>
        <taxon>Ecdysozoa</taxon>
        <taxon>Arthropoda</taxon>
        <taxon>Crustacea</taxon>
        <taxon>Multicrustacea</taxon>
        <taxon>Malacostraca</taxon>
        <taxon>Eumalacostraca</taxon>
        <taxon>Eucarida</taxon>
        <taxon>Decapoda</taxon>
        <taxon>Pleocyemata</taxon>
        <taxon>Brachyura</taxon>
        <taxon>Eubrachyura</taxon>
        <taxon>Portunoidea</taxon>
        <taxon>Portunidae</taxon>
        <taxon>Portuninae</taxon>
        <taxon>Portunus</taxon>
    </lineage>
</organism>
<reference evidence="1 2" key="1">
    <citation type="submission" date="2019-05" db="EMBL/GenBank/DDBJ databases">
        <title>Another draft genome of Portunus trituberculatus and its Hox gene families provides insights of decapod evolution.</title>
        <authorList>
            <person name="Jeong J.-H."/>
            <person name="Song I."/>
            <person name="Kim S."/>
            <person name="Choi T."/>
            <person name="Kim D."/>
            <person name="Ryu S."/>
            <person name="Kim W."/>
        </authorList>
    </citation>
    <scope>NUCLEOTIDE SEQUENCE [LARGE SCALE GENOMIC DNA]</scope>
    <source>
        <tissue evidence="1">Muscle</tissue>
    </source>
</reference>